<keyword evidence="2" id="KW-1185">Reference proteome</keyword>
<dbReference type="Proteomes" id="UP000821865">
    <property type="component" value="Chromosome 9"/>
</dbReference>
<accession>A0ACB8C451</accession>
<evidence type="ECO:0000313" key="2">
    <source>
        <dbReference type="Proteomes" id="UP000821865"/>
    </source>
</evidence>
<evidence type="ECO:0000313" key="1">
    <source>
        <dbReference type="EMBL" id="KAH7933590.1"/>
    </source>
</evidence>
<name>A0ACB8C451_DERSI</name>
<sequence length="283" mass="32435">MKFTVQGRSAEKGELDATDWITVLNKCNLEKKWARKAKFATEEVKVIDTPSAKRDGKQQAEKSIASNQIEWNKARQLVKNEKQGIFVFFNPSTEARDKLLRLTHLDSEGKVHEMTVLLAVPDDFSRGVIHDIGLNTSLQKIKQGIAEHEENPKILVIRRLGQSKTIMLTFTTKEGHDCNPTYKLSGQPHPTGDKTCKEIFRTPYIVKKRQWEKLQQQEEEEQELPEHRSRQNESKSRARSKERLRSTFIPRLPQQATTTPHKKQGAPPTKKVGWEAGNSMTQT</sequence>
<organism evidence="1 2">
    <name type="scientific">Dermacentor silvarum</name>
    <name type="common">Tick</name>
    <dbReference type="NCBI Taxonomy" id="543639"/>
    <lineage>
        <taxon>Eukaryota</taxon>
        <taxon>Metazoa</taxon>
        <taxon>Ecdysozoa</taxon>
        <taxon>Arthropoda</taxon>
        <taxon>Chelicerata</taxon>
        <taxon>Arachnida</taxon>
        <taxon>Acari</taxon>
        <taxon>Parasitiformes</taxon>
        <taxon>Ixodida</taxon>
        <taxon>Ixodoidea</taxon>
        <taxon>Ixodidae</taxon>
        <taxon>Rhipicephalinae</taxon>
        <taxon>Dermacentor</taxon>
    </lineage>
</organism>
<comment type="caution">
    <text evidence="1">The sequence shown here is derived from an EMBL/GenBank/DDBJ whole genome shotgun (WGS) entry which is preliminary data.</text>
</comment>
<gene>
    <name evidence="1" type="ORF">HPB49_014150</name>
</gene>
<protein>
    <submittedName>
        <fullName evidence="1">Uncharacterized protein</fullName>
    </submittedName>
</protein>
<dbReference type="EMBL" id="CM023478">
    <property type="protein sequence ID" value="KAH7933590.1"/>
    <property type="molecule type" value="Genomic_DNA"/>
</dbReference>
<reference evidence="1" key="1">
    <citation type="submission" date="2020-05" db="EMBL/GenBank/DDBJ databases">
        <title>Large-scale comparative analyses of tick genomes elucidate their genetic diversity and vector capacities.</title>
        <authorList>
            <person name="Jia N."/>
            <person name="Wang J."/>
            <person name="Shi W."/>
            <person name="Du L."/>
            <person name="Sun Y."/>
            <person name="Zhan W."/>
            <person name="Jiang J."/>
            <person name="Wang Q."/>
            <person name="Zhang B."/>
            <person name="Ji P."/>
            <person name="Sakyi L.B."/>
            <person name="Cui X."/>
            <person name="Yuan T."/>
            <person name="Jiang B."/>
            <person name="Yang W."/>
            <person name="Lam T.T.-Y."/>
            <person name="Chang Q."/>
            <person name="Ding S."/>
            <person name="Wang X."/>
            <person name="Zhu J."/>
            <person name="Ruan X."/>
            <person name="Zhao L."/>
            <person name="Wei J."/>
            <person name="Que T."/>
            <person name="Du C."/>
            <person name="Cheng J."/>
            <person name="Dai P."/>
            <person name="Han X."/>
            <person name="Huang E."/>
            <person name="Gao Y."/>
            <person name="Liu J."/>
            <person name="Shao H."/>
            <person name="Ye R."/>
            <person name="Li L."/>
            <person name="Wei W."/>
            <person name="Wang X."/>
            <person name="Wang C."/>
            <person name="Yang T."/>
            <person name="Huo Q."/>
            <person name="Li W."/>
            <person name="Guo W."/>
            <person name="Chen H."/>
            <person name="Zhou L."/>
            <person name="Ni X."/>
            <person name="Tian J."/>
            <person name="Zhou Y."/>
            <person name="Sheng Y."/>
            <person name="Liu T."/>
            <person name="Pan Y."/>
            <person name="Xia L."/>
            <person name="Li J."/>
            <person name="Zhao F."/>
            <person name="Cao W."/>
        </authorList>
    </citation>
    <scope>NUCLEOTIDE SEQUENCE</scope>
    <source>
        <strain evidence="1">Dsil-2018</strain>
    </source>
</reference>
<proteinExistence type="predicted"/>